<feature type="signal peptide" evidence="2">
    <location>
        <begin position="1"/>
        <end position="27"/>
    </location>
</feature>
<feature type="region of interest" description="Disordered" evidence="1">
    <location>
        <begin position="41"/>
        <end position="68"/>
    </location>
</feature>
<dbReference type="RefSeq" id="WP_344378443.1">
    <property type="nucleotide sequence ID" value="NZ_BAAASQ010000021.1"/>
</dbReference>
<evidence type="ECO:0000256" key="2">
    <source>
        <dbReference type="SAM" id="SignalP"/>
    </source>
</evidence>
<gene>
    <name evidence="3" type="ORF">ACFPFX_23775</name>
</gene>
<feature type="region of interest" description="Disordered" evidence="1">
    <location>
        <begin position="219"/>
        <end position="262"/>
    </location>
</feature>
<feature type="compositionally biased region" description="Low complexity" evidence="1">
    <location>
        <begin position="252"/>
        <end position="262"/>
    </location>
</feature>
<evidence type="ECO:0000313" key="3">
    <source>
        <dbReference type="EMBL" id="MFC4959314.1"/>
    </source>
</evidence>
<keyword evidence="4" id="KW-1185">Reference proteome</keyword>
<feature type="chain" id="PRO_5046045830" description="Lipoprotein" evidence="2">
    <location>
        <begin position="28"/>
        <end position="262"/>
    </location>
</feature>
<keyword evidence="2" id="KW-0732">Signal</keyword>
<evidence type="ECO:0000256" key="1">
    <source>
        <dbReference type="SAM" id="MobiDB-lite"/>
    </source>
</evidence>
<dbReference type="PROSITE" id="PS51257">
    <property type="entry name" value="PROKAR_LIPOPROTEIN"/>
    <property type="match status" value="1"/>
</dbReference>
<comment type="caution">
    <text evidence="3">The sequence shown here is derived from an EMBL/GenBank/DDBJ whole genome shotgun (WGS) entry which is preliminary data.</text>
</comment>
<evidence type="ECO:0000313" key="4">
    <source>
        <dbReference type="Proteomes" id="UP001595834"/>
    </source>
</evidence>
<protein>
    <recommendedName>
        <fullName evidence="5">Lipoprotein</fullName>
    </recommendedName>
</protein>
<name>A0ABV9UU27_9ACTN</name>
<dbReference type="Proteomes" id="UP001595834">
    <property type="component" value="Unassembled WGS sequence"/>
</dbReference>
<evidence type="ECO:0008006" key="5">
    <source>
        <dbReference type="Google" id="ProtNLM"/>
    </source>
</evidence>
<dbReference type="EMBL" id="JBHSIZ010000029">
    <property type="protein sequence ID" value="MFC4959314.1"/>
    <property type="molecule type" value="Genomic_DNA"/>
</dbReference>
<accession>A0ABV9UU27</accession>
<reference evidence="4" key="1">
    <citation type="journal article" date="2019" name="Int. J. Syst. Evol. Microbiol.">
        <title>The Global Catalogue of Microorganisms (GCM) 10K type strain sequencing project: providing services to taxonomists for standard genome sequencing and annotation.</title>
        <authorList>
            <consortium name="The Broad Institute Genomics Platform"/>
            <consortium name="The Broad Institute Genome Sequencing Center for Infectious Disease"/>
            <person name="Wu L."/>
            <person name="Ma J."/>
        </authorList>
    </citation>
    <scope>NUCLEOTIDE SEQUENCE [LARGE SCALE GENOMIC DNA]</scope>
    <source>
        <strain evidence="4">CCM 7224</strain>
    </source>
</reference>
<proteinExistence type="predicted"/>
<sequence length="262" mass="27735">MRHLRTALLAPLLTAVGALLLSGCGGAGHLESSGATPTAIGPIHLWPDLPPATATPNDYGETDTEQVPGIKVTGGDVRKLNPVAVVQAEVKAHPNTYSGEDGLYDETVRQLATCKQKPGSCPVLKPYYRDLTGDGKDELIVGIRMPDQQLAVRCYMPAKDGGLIRIMSTVDQIISVDLAGRDVILRSVSAGMPGYEYRTAWSWDDHQQAMLPTRDEIVRHKTGGETPGGKHPAPSGAGQLPPSPKKKPPTAKPSATPTADAP</sequence>
<organism evidence="3 4">
    <name type="scientific">Streptomyces mauvecolor</name>
    <dbReference type="NCBI Taxonomy" id="58345"/>
    <lineage>
        <taxon>Bacteria</taxon>
        <taxon>Bacillati</taxon>
        <taxon>Actinomycetota</taxon>
        <taxon>Actinomycetes</taxon>
        <taxon>Kitasatosporales</taxon>
        <taxon>Streptomycetaceae</taxon>
        <taxon>Streptomyces</taxon>
    </lineage>
</organism>